<evidence type="ECO:0000256" key="1">
    <source>
        <dbReference type="PROSITE-ProRule" id="PRU00042"/>
    </source>
</evidence>
<name>A0A811ND47_9POAL</name>
<proteinExistence type="predicted"/>
<dbReference type="PANTHER" id="PTHR47593">
    <property type="entry name" value="ZINC FINGER PROTEIN 4-LIKE"/>
    <property type="match status" value="1"/>
</dbReference>
<protein>
    <recommendedName>
        <fullName evidence="3">C2H2-type domain-containing protein</fullName>
    </recommendedName>
</protein>
<feature type="domain" description="C2H2-type" evidence="3">
    <location>
        <begin position="58"/>
        <end position="85"/>
    </location>
</feature>
<keyword evidence="5" id="KW-1185">Reference proteome</keyword>
<dbReference type="OrthoDB" id="1933825at2759"/>
<dbReference type="Gene3D" id="3.30.160.60">
    <property type="entry name" value="Classic Zinc Finger"/>
    <property type="match status" value="1"/>
</dbReference>
<comment type="caution">
    <text evidence="4">The sequence shown here is derived from an EMBL/GenBank/DDBJ whole genome shotgun (WGS) entry which is preliminary data.</text>
</comment>
<evidence type="ECO:0000256" key="2">
    <source>
        <dbReference type="SAM" id="MobiDB-lite"/>
    </source>
</evidence>
<feature type="compositionally biased region" description="Basic and acidic residues" evidence="2">
    <location>
        <begin position="1"/>
        <end position="14"/>
    </location>
</feature>
<evidence type="ECO:0000313" key="4">
    <source>
        <dbReference type="EMBL" id="CAD6223266.1"/>
    </source>
</evidence>
<gene>
    <name evidence="4" type="ORF">NCGR_LOCUS15690</name>
</gene>
<dbReference type="InterPro" id="IPR013087">
    <property type="entry name" value="Znf_C2H2_type"/>
</dbReference>
<dbReference type="AlphaFoldDB" id="A0A811ND47"/>
<sequence length="186" mass="20655">MERVPGVEEQKSEDQVNEAGLADDNITVPWLKLGLDAPKSEETKPQEVKPVATPHRTFSCNYCMRKFFSSQALGGHQNAHKRERCAARKSHRFQMMMGLPPSASFLQPLRVNSHSMILKDPGESAAVVVARFDGGRMSGWMPFAIKEPGGLVWPGSFTASSEESKKQIEKNIDLTLRLLYGFGYTG</sequence>
<dbReference type="InterPro" id="IPR036236">
    <property type="entry name" value="Znf_C2H2_sf"/>
</dbReference>
<organism evidence="4 5">
    <name type="scientific">Miscanthus lutarioriparius</name>
    <dbReference type="NCBI Taxonomy" id="422564"/>
    <lineage>
        <taxon>Eukaryota</taxon>
        <taxon>Viridiplantae</taxon>
        <taxon>Streptophyta</taxon>
        <taxon>Embryophyta</taxon>
        <taxon>Tracheophyta</taxon>
        <taxon>Spermatophyta</taxon>
        <taxon>Magnoliopsida</taxon>
        <taxon>Liliopsida</taxon>
        <taxon>Poales</taxon>
        <taxon>Poaceae</taxon>
        <taxon>PACMAD clade</taxon>
        <taxon>Panicoideae</taxon>
        <taxon>Andropogonodae</taxon>
        <taxon>Andropogoneae</taxon>
        <taxon>Saccharinae</taxon>
        <taxon>Miscanthus</taxon>
    </lineage>
</organism>
<evidence type="ECO:0000259" key="3">
    <source>
        <dbReference type="PROSITE" id="PS50157"/>
    </source>
</evidence>
<dbReference type="PROSITE" id="PS50157">
    <property type="entry name" value="ZINC_FINGER_C2H2_2"/>
    <property type="match status" value="1"/>
</dbReference>
<keyword evidence="1" id="KW-0862">Zinc</keyword>
<dbReference type="InterPro" id="IPR053266">
    <property type="entry name" value="Zinc_finger_protein_7"/>
</dbReference>
<evidence type="ECO:0000313" key="5">
    <source>
        <dbReference type="Proteomes" id="UP000604825"/>
    </source>
</evidence>
<dbReference type="PROSITE" id="PS00028">
    <property type="entry name" value="ZINC_FINGER_C2H2_1"/>
    <property type="match status" value="1"/>
</dbReference>
<dbReference type="SUPFAM" id="SSF57667">
    <property type="entry name" value="beta-beta-alpha zinc fingers"/>
    <property type="match status" value="1"/>
</dbReference>
<keyword evidence="1" id="KW-0863">Zinc-finger</keyword>
<reference evidence="4" key="1">
    <citation type="submission" date="2020-10" db="EMBL/GenBank/DDBJ databases">
        <authorList>
            <person name="Han B."/>
            <person name="Lu T."/>
            <person name="Zhao Q."/>
            <person name="Huang X."/>
            <person name="Zhao Y."/>
        </authorList>
    </citation>
    <scope>NUCLEOTIDE SEQUENCE</scope>
</reference>
<feature type="region of interest" description="Disordered" evidence="2">
    <location>
        <begin position="1"/>
        <end position="22"/>
    </location>
</feature>
<accession>A0A811ND47</accession>
<dbReference type="EMBL" id="CAJGYO010000004">
    <property type="protein sequence ID" value="CAD6223266.1"/>
    <property type="molecule type" value="Genomic_DNA"/>
</dbReference>
<dbReference type="PANTHER" id="PTHR47593:SF8">
    <property type="entry name" value="OS12G0581900 PROTEIN"/>
    <property type="match status" value="1"/>
</dbReference>
<dbReference type="Proteomes" id="UP000604825">
    <property type="component" value="Unassembled WGS sequence"/>
</dbReference>
<keyword evidence="1" id="KW-0479">Metal-binding</keyword>
<dbReference type="GO" id="GO:0008270">
    <property type="term" value="F:zinc ion binding"/>
    <property type="evidence" value="ECO:0007669"/>
    <property type="project" value="UniProtKB-KW"/>
</dbReference>